<organism evidence="2 3">
    <name type="scientific">Bugula neritina</name>
    <name type="common">Brown bryozoan</name>
    <name type="synonym">Sertularia neritina</name>
    <dbReference type="NCBI Taxonomy" id="10212"/>
    <lineage>
        <taxon>Eukaryota</taxon>
        <taxon>Metazoa</taxon>
        <taxon>Spiralia</taxon>
        <taxon>Lophotrochozoa</taxon>
        <taxon>Bryozoa</taxon>
        <taxon>Gymnolaemata</taxon>
        <taxon>Cheilostomatida</taxon>
        <taxon>Flustrina</taxon>
        <taxon>Buguloidea</taxon>
        <taxon>Bugulidae</taxon>
        <taxon>Bugula</taxon>
    </lineage>
</organism>
<dbReference type="SUPFAM" id="SSF52025">
    <property type="entry name" value="PA domain"/>
    <property type="match status" value="1"/>
</dbReference>
<gene>
    <name evidence="2" type="ORF">EB796_022315</name>
</gene>
<dbReference type="Gene3D" id="3.40.630.10">
    <property type="entry name" value="Zn peptidases"/>
    <property type="match status" value="1"/>
</dbReference>
<keyword evidence="3" id="KW-1185">Reference proteome</keyword>
<dbReference type="AlphaFoldDB" id="A0A7J7J1N2"/>
<dbReference type="PANTHER" id="PTHR10404:SF77">
    <property type="entry name" value="GLUTAMATE CARBOXYPEPTIDASE 2 HOMOLOG"/>
    <property type="match status" value="1"/>
</dbReference>
<dbReference type="Proteomes" id="UP000593567">
    <property type="component" value="Unassembled WGS sequence"/>
</dbReference>
<dbReference type="EMBL" id="VXIV02003235">
    <property type="protein sequence ID" value="KAF6019348.1"/>
    <property type="molecule type" value="Genomic_DNA"/>
</dbReference>
<evidence type="ECO:0000313" key="2">
    <source>
        <dbReference type="EMBL" id="KAF6019348.1"/>
    </source>
</evidence>
<dbReference type="CDD" id="cd02121">
    <property type="entry name" value="PA_GCPII_like"/>
    <property type="match status" value="1"/>
</dbReference>
<feature type="domain" description="PA" evidence="1">
    <location>
        <begin position="3"/>
        <end position="86"/>
    </location>
</feature>
<dbReference type="SUPFAM" id="SSF53187">
    <property type="entry name" value="Zn-dependent exopeptidases"/>
    <property type="match status" value="1"/>
</dbReference>
<dbReference type="InterPro" id="IPR003137">
    <property type="entry name" value="PA_domain"/>
</dbReference>
<dbReference type="PANTHER" id="PTHR10404">
    <property type="entry name" value="N-ACETYLATED-ALPHA-LINKED ACIDIC DIPEPTIDASE"/>
    <property type="match status" value="1"/>
</dbReference>
<comment type="caution">
    <text evidence="2">The sequence shown here is derived from an EMBL/GenBank/DDBJ whole genome shotgun (WGS) entry which is preliminary data.</text>
</comment>
<dbReference type="OrthoDB" id="5841748at2759"/>
<dbReference type="GO" id="GO:0004180">
    <property type="term" value="F:carboxypeptidase activity"/>
    <property type="evidence" value="ECO:0007669"/>
    <property type="project" value="TreeGrafter"/>
</dbReference>
<sequence length="228" mass="25260">MIYVNYGREEDFHWLKTEQNVDFEGSVVIARYGKIFRADKVTLAAKYGAKAAILYSDPYDSSSPTDNSSYPDSWWLPSTGVQRGTVKGVDGDPTTPMYPSLDSAFRVLPEESAYLPKIPVHSISYGDAANFLQRLGGEEVPEPWRGSIPGVTYRFGGEFPESDLKVKVHITTHNVRRKTYNVIGYIDGAVEPDRYVVSGNHRDAWVYGSVDPTSGTAAMIEVNALLPV</sequence>
<accession>A0A7J7J1N2</accession>
<dbReference type="Gene3D" id="3.50.30.30">
    <property type="match status" value="1"/>
</dbReference>
<reference evidence="2" key="1">
    <citation type="submission" date="2020-06" db="EMBL/GenBank/DDBJ databases">
        <title>Draft genome of Bugula neritina, a colonial animal packing powerful symbionts and potential medicines.</title>
        <authorList>
            <person name="Rayko M."/>
        </authorList>
    </citation>
    <scope>NUCLEOTIDE SEQUENCE [LARGE SCALE GENOMIC DNA]</scope>
    <source>
        <strain evidence="2">Kwan_BN1</strain>
    </source>
</reference>
<proteinExistence type="predicted"/>
<evidence type="ECO:0000259" key="1">
    <source>
        <dbReference type="Pfam" id="PF02225"/>
    </source>
</evidence>
<dbReference type="InterPro" id="IPR039373">
    <property type="entry name" value="Peptidase_M28B"/>
</dbReference>
<dbReference type="InterPro" id="IPR046450">
    <property type="entry name" value="PA_dom_sf"/>
</dbReference>
<evidence type="ECO:0000313" key="3">
    <source>
        <dbReference type="Proteomes" id="UP000593567"/>
    </source>
</evidence>
<dbReference type="Pfam" id="PF02225">
    <property type="entry name" value="PA"/>
    <property type="match status" value="1"/>
</dbReference>
<protein>
    <recommendedName>
        <fullName evidence="1">PA domain-containing protein</fullName>
    </recommendedName>
</protein>
<name>A0A7J7J1N2_BUGNE</name>